<feature type="transmembrane region" description="Helical" evidence="1">
    <location>
        <begin position="321"/>
        <end position="340"/>
    </location>
</feature>
<feature type="transmembrane region" description="Helical" evidence="1">
    <location>
        <begin position="207"/>
        <end position="229"/>
    </location>
</feature>
<sequence>MFKRKYFWSLIIVISTLILFYPSFNYFYTNDDFFVLNISKPSTLGNFLSYFDITRAHQGFTHFRPLTTQVFFTLAWLFNLSPIPLRIIMFAAFLITGYLIYKLVTELGLTRKMANMSVFLYMTSATNFGRLYSLSTQEFGYTIFVLLSVILLIKYLKQNHPITYYLSLITFILALASKETAIVTPFLLLITFIYLKYAKKPEVERKLSLSTALKLMFPYFLLLAAYLYFRIFHYGFASGDSYIWDFSPRVVNTIFWYGSWSLNVPEMLVDFIGPGFHINPNLFKFWSDYMIPICILFIIEITLLVYMLVTNFKKFFTHNSLFTILYSAFFFLVSLTPVLFLPLHKFTFYLTLPLVGFVIVIAFLLSTSSQLQSAIYLIVWFFLSFITLNLTSETNWITQGEKTAKRVNAYFQNNGDIFTKYDKIVFIDTPEDLDLPWKPSQIIRTTLSDQNYFYVYYPGNFRVYYGNDYVSADAYEIKARQFIGY</sequence>
<comment type="caution">
    <text evidence="2">The sequence shown here is derived from an EMBL/GenBank/DDBJ whole genome shotgun (WGS) entry which is preliminary data.</text>
</comment>
<dbReference type="EMBL" id="MGGL01000004">
    <property type="protein sequence ID" value="OGM27563.1"/>
    <property type="molecule type" value="Genomic_DNA"/>
</dbReference>
<feature type="transmembrane region" description="Helical" evidence="1">
    <location>
        <begin position="346"/>
        <end position="366"/>
    </location>
</feature>
<evidence type="ECO:0008006" key="4">
    <source>
        <dbReference type="Google" id="ProtNLM"/>
    </source>
</evidence>
<evidence type="ECO:0000313" key="2">
    <source>
        <dbReference type="EMBL" id="OGM27563.1"/>
    </source>
</evidence>
<evidence type="ECO:0000313" key="3">
    <source>
        <dbReference type="Proteomes" id="UP000179221"/>
    </source>
</evidence>
<accession>A0A1F7YJU2</accession>
<keyword evidence="1" id="KW-1133">Transmembrane helix</keyword>
<feature type="transmembrane region" description="Helical" evidence="1">
    <location>
        <begin position="139"/>
        <end position="156"/>
    </location>
</feature>
<feature type="transmembrane region" description="Helical" evidence="1">
    <location>
        <begin position="373"/>
        <end position="391"/>
    </location>
</feature>
<feature type="transmembrane region" description="Helical" evidence="1">
    <location>
        <begin position="168"/>
        <end position="195"/>
    </location>
</feature>
<dbReference type="AlphaFoldDB" id="A0A1F7YJU2"/>
<name>A0A1F7YJU2_9BACT</name>
<feature type="transmembrane region" description="Helical" evidence="1">
    <location>
        <begin position="83"/>
        <end position="101"/>
    </location>
</feature>
<organism evidence="2 3">
    <name type="scientific">Candidatus Woesebacteria bacterium RIFCSPHIGHO2_01_FULL_40_22</name>
    <dbReference type="NCBI Taxonomy" id="1802499"/>
    <lineage>
        <taxon>Bacteria</taxon>
        <taxon>Candidatus Woeseibacteriota</taxon>
    </lineage>
</organism>
<feature type="transmembrane region" description="Helical" evidence="1">
    <location>
        <begin position="289"/>
        <end position="309"/>
    </location>
</feature>
<feature type="transmembrane region" description="Helical" evidence="1">
    <location>
        <begin position="7"/>
        <end position="28"/>
    </location>
</feature>
<keyword evidence="1" id="KW-0472">Membrane</keyword>
<reference evidence="2 3" key="1">
    <citation type="journal article" date="2016" name="Nat. Commun.">
        <title>Thousands of microbial genomes shed light on interconnected biogeochemical processes in an aquifer system.</title>
        <authorList>
            <person name="Anantharaman K."/>
            <person name="Brown C.T."/>
            <person name="Hug L.A."/>
            <person name="Sharon I."/>
            <person name="Castelle C.J."/>
            <person name="Probst A.J."/>
            <person name="Thomas B.C."/>
            <person name="Singh A."/>
            <person name="Wilkins M.J."/>
            <person name="Karaoz U."/>
            <person name="Brodie E.L."/>
            <person name="Williams K.H."/>
            <person name="Hubbard S.S."/>
            <person name="Banfield J.F."/>
        </authorList>
    </citation>
    <scope>NUCLEOTIDE SEQUENCE [LARGE SCALE GENOMIC DNA]</scope>
</reference>
<gene>
    <name evidence="2" type="ORF">A2628_02125</name>
</gene>
<evidence type="ECO:0000256" key="1">
    <source>
        <dbReference type="SAM" id="Phobius"/>
    </source>
</evidence>
<dbReference type="Proteomes" id="UP000179221">
    <property type="component" value="Unassembled WGS sequence"/>
</dbReference>
<proteinExistence type="predicted"/>
<protein>
    <recommendedName>
        <fullName evidence="4">Glycosyltransferase RgtA/B/C/D-like domain-containing protein</fullName>
    </recommendedName>
</protein>
<keyword evidence="1" id="KW-0812">Transmembrane</keyword>